<comment type="caution">
    <text evidence="2">The sequence shown here is derived from an EMBL/GenBank/DDBJ whole genome shotgun (WGS) entry which is preliminary data.</text>
</comment>
<dbReference type="AlphaFoldDB" id="A0AAW0LR85"/>
<gene>
    <name evidence="2" type="ORF">CFP56_034821</name>
</gene>
<evidence type="ECO:0000313" key="2">
    <source>
        <dbReference type="EMBL" id="KAK7853750.1"/>
    </source>
</evidence>
<evidence type="ECO:0000256" key="1">
    <source>
        <dbReference type="SAM" id="MobiDB-lite"/>
    </source>
</evidence>
<dbReference type="EMBL" id="PKMF04000062">
    <property type="protein sequence ID" value="KAK7853750.1"/>
    <property type="molecule type" value="Genomic_DNA"/>
</dbReference>
<reference evidence="2 3" key="1">
    <citation type="journal article" date="2018" name="Sci. Data">
        <title>The draft genome sequence of cork oak.</title>
        <authorList>
            <person name="Ramos A.M."/>
            <person name="Usie A."/>
            <person name="Barbosa P."/>
            <person name="Barros P.M."/>
            <person name="Capote T."/>
            <person name="Chaves I."/>
            <person name="Simoes F."/>
            <person name="Abreu I."/>
            <person name="Carrasquinho I."/>
            <person name="Faro C."/>
            <person name="Guimaraes J.B."/>
            <person name="Mendonca D."/>
            <person name="Nobrega F."/>
            <person name="Rodrigues L."/>
            <person name="Saibo N.J.M."/>
            <person name="Varela M.C."/>
            <person name="Egas C."/>
            <person name="Matos J."/>
            <person name="Miguel C.M."/>
            <person name="Oliveira M.M."/>
            <person name="Ricardo C.P."/>
            <person name="Goncalves S."/>
        </authorList>
    </citation>
    <scope>NUCLEOTIDE SEQUENCE [LARGE SCALE GENOMIC DNA]</scope>
    <source>
        <strain evidence="3">cv. HL8</strain>
    </source>
</reference>
<organism evidence="2 3">
    <name type="scientific">Quercus suber</name>
    <name type="common">Cork oak</name>
    <dbReference type="NCBI Taxonomy" id="58331"/>
    <lineage>
        <taxon>Eukaryota</taxon>
        <taxon>Viridiplantae</taxon>
        <taxon>Streptophyta</taxon>
        <taxon>Embryophyta</taxon>
        <taxon>Tracheophyta</taxon>
        <taxon>Spermatophyta</taxon>
        <taxon>Magnoliopsida</taxon>
        <taxon>eudicotyledons</taxon>
        <taxon>Gunneridae</taxon>
        <taxon>Pentapetalae</taxon>
        <taxon>rosids</taxon>
        <taxon>fabids</taxon>
        <taxon>Fagales</taxon>
        <taxon>Fagaceae</taxon>
        <taxon>Quercus</taxon>
    </lineage>
</organism>
<feature type="non-terminal residue" evidence="2">
    <location>
        <position position="1"/>
    </location>
</feature>
<evidence type="ECO:0000313" key="3">
    <source>
        <dbReference type="Proteomes" id="UP000237347"/>
    </source>
</evidence>
<proteinExistence type="predicted"/>
<keyword evidence="3" id="KW-1185">Reference proteome</keyword>
<accession>A0AAW0LR85</accession>
<feature type="region of interest" description="Disordered" evidence="1">
    <location>
        <begin position="20"/>
        <end position="44"/>
    </location>
</feature>
<feature type="compositionally biased region" description="Polar residues" evidence="1">
    <location>
        <begin position="28"/>
        <end position="44"/>
    </location>
</feature>
<dbReference type="Gene3D" id="3.40.30.10">
    <property type="entry name" value="Glutaredoxin"/>
    <property type="match status" value="1"/>
</dbReference>
<sequence>LACLYEKNIEFELISIDMSKGEHKKPDSSSPSDNVTALWPSTSI</sequence>
<name>A0AAW0LR85_QUESU</name>
<protein>
    <submittedName>
        <fullName evidence="2">Uncharacterized protein</fullName>
    </submittedName>
</protein>
<dbReference type="Proteomes" id="UP000237347">
    <property type="component" value="Unassembled WGS sequence"/>
</dbReference>